<dbReference type="EMBL" id="CP060202">
    <property type="protein sequence ID" value="QNH62777.1"/>
    <property type="molecule type" value="Genomic_DNA"/>
</dbReference>
<evidence type="ECO:0000313" key="2">
    <source>
        <dbReference type="EMBL" id="QNH62777.1"/>
    </source>
</evidence>
<sequence>MSTTSQTFTRTTTDVQKTFASFKADLGMIAMRTGKWTPAQVDLYFHDVLALAEQYYLAQVDIILHDSLTGRPMRVASYTVNNDGTAPNGGRAGGNDWPNQANTHLSLLLFYTPAWHNLGAVAKQAFQQKLKGSWGPSAIDSNYPHLQREAAQLYATNGYELQKQNLR</sequence>
<dbReference type="Pfam" id="PF18138">
    <property type="entry name" value="bacHORMA_1"/>
    <property type="match status" value="1"/>
</dbReference>
<dbReference type="RefSeq" id="WP_185888683.1">
    <property type="nucleotide sequence ID" value="NZ_CP060202.1"/>
</dbReference>
<name>A0A7G7W8T4_9BACT</name>
<dbReference type="KEGG" id="hsk:H4317_02855"/>
<gene>
    <name evidence="2" type="ORF">H4317_02855</name>
</gene>
<dbReference type="Proteomes" id="UP000515489">
    <property type="component" value="Chromosome"/>
</dbReference>
<evidence type="ECO:0000259" key="1">
    <source>
        <dbReference type="Pfam" id="PF18138"/>
    </source>
</evidence>
<protein>
    <recommendedName>
        <fullName evidence="1">Bacterial HORMA domain-containing protein</fullName>
    </recommendedName>
</protein>
<dbReference type="InterPro" id="IPR041162">
    <property type="entry name" value="Bact_HORMA_1"/>
</dbReference>
<keyword evidence="3" id="KW-1185">Reference proteome</keyword>
<evidence type="ECO:0000313" key="3">
    <source>
        <dbReference type="Proteomes" id="UP000515489"/>
    </source>
</evidence>
<proteinExistence type="predicted"/>
<organism evidence="2 3">
    <name type="scientific">Hymenobacter sediminicola</name>
    <dbReference type="NCBI Taxonomy" id="2761579"/>
    <lineage>
        <taxon>Bacteria</taxon>
        <taxon>Pseudomonadati</taxon>
        <taxon>Bacteroidota</taxon>
        <taxon>Cytophagia</taxon>
        <taxon>Cytophagales</taxon>
        <taxon>Hymenobacteraceae</taxon>
        <taxon>Hymenobacter</taxon>
    </lineage>
</organism>
<feature type="domain" description="Bacterial HORMA" evidence="1">
    <location>
        <begin position="2"/>
        <end position="166"/>
    </location>
</feature>
<reference evidence="2 3" key="1">
    <citation type="submission" date="2020-08" db="EMBL/GenBank/DDBJ databases">
        <title>Hymenobacter sp. S2-20-2 genome sequencing.</title>
        <authorList>
            <person name="Jin L."/>
        </authorList>
    </citation>
    <scope>NUCLEOTIDE SEQUENCE [LARGE SCALE GENOMIC DNA]</scope>
    <source>
        <strain evidence="2 3">S2-20-2</strain>
    </source>
</reference>
<accession>A0A7G7W8T4</accession>
<dbReference type="AlphaFoldDB" id="A0A7G7W8T4"/>